<sequence>MAHHPEPNFQGVQGGTIYPALSSYGMDHPRGWTQGRERIGYNVYDRGPAFERRGVGDWARTSTKEKKCKAWRGRFAGMNA</sequence>
<evidence type="ECO:0000313" key="2">
    <source>
        <dbReference type="Proteomes" id="UP000019376"/>
    </source>
</evidence>
<evidence type="ECO:0000313" key="1">
    <source>
        <dbReference type="EMBL" id="EPS31335.1"/>
    </source>
</evidence>
<gene>
    <name evidence="1" type="ORF">PDE_06290</name>
</gene>
<dbReference type="AlphaFoldDB" id="S7ZL56"/>
<reference evidence="1 2" key="1">
    <citation type="journal article" date="2013" name="PLoS ONE">
        <title>Genomic and secretomic analyses reveal unique features of the lignocellulolytic enzyme system of Penicillium decumbens.</title>
        <authorList>
            <person name="Liu G."/>
            <person name="Zhang L."/>
            <person name="Wei X."/>
            <person name="Zou G."/>
            <person name="Qin Y."/>
            <person name="Ma L."/>
            <person name="Li J."/>
            <person name="Zheng H."/>
            <person name="Wang S."/>
            <person name="Wang C."/>
            <person name="Xun L."/>
            <person name="Zhao G.-P."/>
            <person name="Zhou Z."/>
            <person name="Qu Y."/>
        </authorList>
    </citation>
    <scope>NUCLEOTIDE SEQUENCE [LARGE SCALE GENOMIC DNA]</scope>
    <source>
        <strain evidence="2">114-2 / CGMCC 5302</strain>
    </source>
</reference>
<accession>S7ZL56</accession>
<name>S7ZL56_PENO1</name>
<protein>
    <submittedName>
        <fullName evidence="1">Uncharacterized protein</fullName>
    </submittedName>
</protein>
<organism evidence="1 2">
    <name type="scientific">Penicillium oxalicum (strain 114-2 / CGMCC 5302)</name>
    <name type="common">Penicillium decumbens</name>
    <dbReference type="NCBI Taxonomy" id="933388"/>
    <lineage>
        <taxon>Eukaryota</taxon>
        <taxon>Fungi</taxon>
        <taxon>Dikarya</taxon>
        <taxon>Ascomycota</taxon>
        <taxon>Pezizomycotina</taxon>
        <taxon>Eurotiomycetes</taxon>
        <taxon>Eurotiomycetidae</taxon>
        <taxon>Eurotiales</taxon>
        <taxon>Aspergillaceae</taxon>
        <taxon>Penicillium</taxon>
    </lineage>
</organism>
<proteinExistence type="predicted"/>
<dbReference type="Proteomes" id="UP000019376">
    <property type="component" value="Unassembled WGS sequence"/>
</dbReference>
<dbReference type="EMBL" id="KB644413">
    <property type="protein sequence ID" value="EPS31335.1"/>
    <property type="molecule type" value="Genomic_DNA"/>
</dbReference>
<keyword evidence="2" id="KW-1185">Reference proteome</keyword>
<dbReference type="HOGENOM" id="CLU_2590522_0_0_1"/>